<dbReference type="AlphaFoldDB" id="A0A914YEP7"/>
<keyword evidence="5 6" id="KW-0472">Membrane</keyword>
<dbReference type="GO" id="GO:0050982">
    <property type="term" value="P:detection of mechanical stimulus"/>
    <property type="evidence" value="ECO:0007669"/>
    <property type="project" value="TreeGrafter"/>
</dbReference>
<feature type="transmembrane region" description="Helical" evidence="6">
    <location>
        <begin position="73"/>
        <end position="95"/>
    </location>
</feature>
<evidence type="ECO:0000256" key="5">
    <source>
        <dbReference type="ARBA" id="ARBA00023136"/>
    </source>
</evidence>
<accession>A0A914YEP7</accession>
<dbReference type="PANTHER" id="PTHR10877:SF183">
    <property type="entry name" value="AT14535P-RELATED"/>
    <property type="match status" value="1"/>
</dbReference>
<evidence type="ECO:0000256" key="4">
    <source>
        <dbReference type="ARBA" id="ARBA00022989"/>
    </source>
</evidence>
<dbReference type="InterPro" id="IPR013122">
    <property type="entry name" value="PKD1_2_channel"/>
</dbReference>
<dbReference type="GO" id="GO:0005262">
    <property type="term" value="F:calcium channel activity"/>
    <property type="evidence" value="ECO:0007669"/>
    <property type="project" value="TreeGrafter"/>
</dbReference>
<dbReference type="Proteomes" id="UP000887577">
    <property type="component" value="Unplaced"/>
</dbReference>
<sequence>MAELLETQYRSAKDLLCLNVIFFIFIGSFATFAYITYAGQCAAFKRYDEAFFALLRIIMGDLDYDSMKRSFPVLTPILIVCYVFVIFFVMLNMYLAVVSDAYATVVEEGLDERFIMSEFFSDAYYRLLRLIKPIKKPEKTEQIKNYLEWQKILQKRGYSETEVNASFAKFNIEKCDEINGEKQKMIENDLSKNMPQNGLQIDSDIKQYVFINI</sequence>
<evidence type="ECO:0000256" key="2">
    <source>
        <dbReference type="ARBA" id="ARBA00007200"/>
    </source>
</evidence>
<comment type="subcellular location">
    <subcellularLocation>
        <location evidence="1">Membrane</location>
        <topology evidence="1">Multi-pass membrane protein</topology>
    </subcellularLocation>
</comment>
<feature type="transmembrane region" description="Helical" evidence="6">
    <location>
        <begin position="20"/>
        <end position="37"/>
    </location>
</feature>
<protein>
    <submittedName>
        <fullName evidence="9">Polycystin cation channel PKD1/PKD2 domain-containing protein</fullName>
    </submittedName>
</protein>
<dbReference type="Gene3D" id="1.10.287.70">
    <property type="match status" value="1"/>
</dbReference>
<name>A0A914YEP7_9BILA</name>
<dbReference type="GO" id="GO:0016020">
    <property type="term" value="C:membrane"/>
    <property type="evidence" value="ECO:0007669"/>
    <property type="project" value="UniProtKB-SubCell"/>
</dbReference>
<organism evidence="8 9">
    <name type="scientific">Panagrolaimus superbus</name>
    <dbReference type="NCBI Taxonomy" id="310955"/>
    <lineage>
        <taxon>Eukaryota</taxon>
        <taxon>Metazoa</taxon>
        <taxon>Ecdysozoa</taxon>
        <taxon>Nematoda</taxon>
        <taxon>Chromadorea</taxon>
        <taxon>Rhabditida</taxon>
        <taxon>Tylenchina</taxon>
        <taxon>Panagrolaimomorpha</taxon>
        <taxon>Panagrolaimoidea</taxon>
        <taxon>Panagrolaimidae</taxon>
        <taxon>Panagrolaimus</taxon>
    </lineage>
</organism>
<evidence type="ECO:0000313" key="9">
    <source>
        <dbReference type="WBParaSite" id="PSU_v2.g17933.t1"/>
    </source>
</evidence>
<evidence type="ECO:0000256" key="6">
    <source>
        <dbReference type="SAM" id="Phobius"/>
    </source>
</evidence>
<keyword evidence="3 6" id="KW-0812">Transmembrane</keyword>
<evidence type="ECO:0000256" key="1">
    <source>
        <dbReference type="ARBA" id="ARBA00004141"/>
    </source>
</evidence>
<keyword evidence="8" id="KW-1185">Reference proteome</keyword>
<evidence type="ECO:0000259" key="7">
    <source>
        <dbReference type="Pfam" id="PF08016"/>
    </source>
</evidence>
<dbReference type="WBParaSite" id="PSU_v2.g17933.t1">
    <property type="protein sequence ID" value="PSU_v2.g17933.t1"/>
    <property type="gene ID" value="PSU_v2.g17933"/>
</dbReference>
<evidence type="ECO:0000256" key="3">
    <source>
        <dbReference type="ARBA" id="ARBA00022692"/>
    </source>
</evidence>
<proteinExistence type="inferred from homology"/>
<dbReference type="InterPro" id="IPR051223">
    <property type="entry name" value="Polycystin"/>
</dbReference>
<reference evidence="9" key="1">
    <citation type="submission" date="2022-11" db="UniProtKB">
        <authorList>
            <consortium name="WormBaseParasite"/>
        </authorList>
    </citation>
    <scope>IDENTIFICATION</scope>
</reference>
<comment type="similarity">
    <text evidence="2">Belongs to the polycystin family.</text>
</comment>
<evidence type="ECO:0000313" key="8">
    <source>
        <dbReference type="Proteomes" id="UP000887577"/>
    </source>
</evidence>
<feature type="domain" description="Polycystin cation channel PKD1/PKD2" evidence="7">
    <location>
        <begin position="4"/>
        <end position="105"/>
    </location>
</feature>
<dbReference type="PANTHER" id="PTHR10877">
    <property type="entry name" value="POLYCYSTIN FAMILY MEMBER"/>
    <property type="match status" value="1"/>
</dbReference>
<keyword evidence="4 6" id="KW-1133">Transmembrane helix</keyword>
<dbReference type="Pfam" id="PF08016">
    <property type="entry name" value="PKD_channel"/>
    <property type="match status" value="1"/>
</dbReference>